<dbReference type="AlphaFoldDB" id="A0A8H6CBF7"/>
<keyword evidence="2 3" id="KW-0040">ANK repeat</keyword>
<reference evidence="6 7" key="1">
    <citation type="journal article" date="2020" name="Genomics">
        <title>Complete, high-quality genomes from long-read metagenomic sequencing of two wolf lichen thalli reveals enigmatic genome architecture.</title>
        <authorList>
            <person name="McKenzie S.K."/>
            <person name="Walston R.F."/>
            <person name="Allen J.L."/>
        </authorList>
    </citation>
    <scope>NUCLEOTIDE SEQUENCE [LARGE SCALE GENOMIC DNA]</scope>
    <source>
        <strain evidence="6">WasteWater1</strain>
    </source>
</reference>
<proteinExistence type="predicted"/>
<dbReference type="InterPro" id="IPR056884">
    <property type="entry name" value="NPHP3-like_N"/>
</dbReference>
<feature type="repeat" description="ANK" evidence="3">
    <location>
        <begin position="517"/>
        <end position="549"/>
    </location>
</feature>
<dbReference type="PROSITE" id="PS50297">
    <property type="entry name" value="ANK_REP_REGION"/>
    <property type="match status" value="5"/>
</dbReference>
<dbReference type="InterPro" id="IPR027417">
    <property type="entry name" value="P-loop_NTPase"/>
</dbReference>
<feature type="domain" description="Nephrocystin 3-like N-terminal" evidence="5">
    <location>
        <begin position="145"/>
        <end position="270"/>
    </location>
</feature>
<dbReference type="GeneID" id="59331892"/>
<dbReference type="SMART" id="SM00248">
    <property type="entry name" value="ANK"/>
    <property type="match status" value="7"/>
</dbReference>
<name>A0A8H6CBF7_9LECA</name>
<keyword evidence="7" id="KW-1185">Reference proteome</keyword>
<dbReference type="PANTHER" id="PTHR24171">
    <property type="entry name" value="ANKYRIN REPEAT DOMAIN-CONTAINING PROTEIN 39-RELATED"/>
    <property type="match status" value="1"/>
</dbReference>
<dbReference type="Proteomes" id="UP000593566">
    <property type="component" value="Unassembled WGS sequence"/>
</dbReference>
<organism evidence="6 7">
    <name type="scientific">Letharia lupina</name>
    <dbReference type="NCBI Taxonomy" id="560253"/>
    <lineage>
        <taxon>Eukaryota</taxon>
        <taxon>Fungi</taxon>
        <taxon>Dikarya</taxon>
        <taxon>Ascomycota</taxon>
        <taxon>Pezizomycotina</taxon>
        <taxon>Lecanoromycetes</taxon>
        <taxon>OSLEUM clade</taxon>
        <taxon>Lecanoromycetidae</taxon>
        <taxon>Lecanorales</taxon>
        <taxon>Lecanorineae</taxon>
        <taxon>Parmeliaceae</taxon>
        <taxon>Letharia</taxon>
    </lineage>
</organism>
<feature type="repeat" description="ANK" evidence="3">
    <location>
        <begin position="722"/>
        <end position="756"/>
    </location>
</feature>
<evidence type="ECO:0000256" key="2">
    <source>
        <dbReference type="ARBA" id="ARBA00023043"/>
    </source>
</evidence>
<dbReference type="InterPro" id="IPR036770">
    <property type="entry name" value="Ankyrin_rpt-contain_sf"/>
</dbReference>
<dbReference type="Pfam" id="PF12796">
    <property type="entry name" value="Ank_2"/>
    <property type="match status" value="3"/>
</dbReference>
<comment type="caution">
    <text evidence="6">The sequence shown here is derived from an EMBL/GenBank/DDBJ whole genome shotgun (WGS) entry which is preliminary data.</text>
</comment>
<dbReference type="InterPro" id="IPR054471">
    <property type="entry name" value="GPIID_WHD"/>
</dbReference>
<evidence type="ECO:0000256" key="3">
    <source>
        <dbReference type="PROSITE-ProRule" id="PRU00023"/>
    </source>
</evidence>
<dbReference type="PRINTS" id="PR01415">
    <property type="entry name" value="ANKYRIN"/>
</dbReference>
<feature type="repeat" description="ANK" evidence="3">
    <location>
        <begin position="589"/>
        <end position="617"/>
    </location>
</feature>
<evidence type="ECO:0008006" key="8">
    <source>
        <dbReference type="Google" id="ProtNLM"/>
    </source>
</evidence>
<feature type="domain" description="GPI inositol-deacylase winged helix" evidence="4">
    <location>
        <begin position="384"/>
        <end position="469"/>
    </location>
</feature>
<evidence type="ECO:0000259" key="5">
    <source>
        <dbReference type="Pfam" id="PF24883"/>
    </source>
</evidence>
<feature type="repeat" description="ANK" evidence="3">
    <location>
        <begin position="653"/>
        <end position="685"/>
    </location>
</feature>
<dbReference type="RefSeq" id="XP_037149784.1">
    <property type="nucleotide sequence ID" value="XM_037294403.1"/>
</dbReference>
<dbReference type="PANTHER" id="PTHR24171:SF10">
    <property type="entry name" value="ANKYRIN REPEAT DOMAIN-CONTAINING PROTEIN 29-LIKE"/>
    <property type="match status" value="1"/>
</dbReference>
<accession>A0A8H6CBF7</accession>
<keyword evidence="1" id="KW-0677">Repeat</keyword>
<dbReference type="Pfam" id="PF24883">
    <property type="entry name" value="NPHP3_N"/>
    <property type="match status" value="1"/>
</dbReference>
<protein>
    <recommendedName>
        <fullName evidence="8">Ankyrin repeat protein</fullName>
    </recommendedName>
</protein>
<dbReference type="Pfam" id="PF22939">
    <property type="entry name" value="WHD_GPIID"/>
    <property type="match status" value="1"/>
</dbReference>
<dbReference type="EMBL" id="JACCJB010000017">
    <property type="protein sequence ID" value="KAF6220349.1"/>
    <property type="molecule type" value="Genomic_DNA"/>
</dbReference>
<evidence type="ECO:0000313" key="7">
    <source>
        <dbReference type="Proteomes" id="UP000593566"/>
    </source>
</evidence>
<evidence type="ECO:0000256" key="1">
    <source>
        <dbReference type="ARBA" id="ARBA00022737"/>
    </source>
</evidence>
<dbReference type="InterPro" id="IPR002110">
    <property type="entry name" value="Ankyrin_rpt"/>
</dbReference>
<sequence length="807" mass="89364">MAEVLAIASGIAGLVSLTIEVFGISYEYINGVRDASASARRFLKELEDLQIVLLRVEKSAKEINQEEVFGDAGSCLLSINKSNEYIDLLQKLRDKMKQRHTDSSFRNRMKALTWPFSEKETLALTESLHRHLEIYRTALAIDSVSVVIDHLLNNYACEDTKVAYVYCDYKDQAVQTASNLVACLARQVIGRPTALPQQLEELYRKLEQQKRRPSLDELKKLLVSLCNLYERTYIIVDALDECEANRERRLLLPVLEVLPNTSTRLFVTSRPNNEDISQSFRKAPQITIAAPVLDLHRYIMERIEERRDSVTKLTPELKEKITSTVSGAASGMFLLAALQIDRILAIRTVKGIKLALTSMPRELYELYRQTLERIQKQAGDDGVLGMRILSWITHAKRPLSVDELRYGLAVEYNDDDDDEGDPEDFDEDNLLSPGSLVDVCAGLVVIDSTSQIIRLVHFTTQEYFDKERLHLFKGAEVSASFKDCETRKRFPLEIASYLGLEELVTVLLDHSTGSCPGMDTSLVIASIEGHLNVVKLLLQYGAQVGSTLEPGGTNTALGAACKGGHLSVVKILIGHGAKINSPAWGIRPPLHAAAIRGDAITVDFLLKEGADVNARDCLGNTACHKAASRCSVDIDIVKRLVDAHCDLEIANTHGQTALHCAVAINDSIMVDFLLKEGADVNARGYNGRTACHEAAWSFLRSGVDIVKCLVDAHCDLEITDDAGKTALHYAAGSLYPDMIMIELLLDRGADASAKNKKGETARNVVEKRLTIGARDDLGPEYHKNDQQLLQRMLQLEQNASAPAANDL</sequence>
<dbReference type="PROSITE" id="PS50088">
    <property type="entry name" value="ANK_REPEAT"/>
    <property type="match status" value="5"/>
</dbReference>
<feature type="repeat" description="ANK" evidence="3">
    <location>
        <begin position="552"/>
        <end position="580"/>
    </location>
</feature>
<dbReference type="Gene3D" id="3.40.50.300">
    <property type="entry name" value="P-loop containing nucleotide triphosphate hydrolases"/>
    <property type="match status" value="1"/>
</dbReference>
<evidence type="ECO:0000313" key="6">
    <source>
        <dbReference type="EMBL" id="KAF6220349.1"/>
    </source>
</evidence>
<gene>
    <name evidence="6" type="ORF">HO133_003481</name>
</gene>
<dbReference type="Gene3D" id="1.25.40.20">
    <property type="entry name" value="Ankyrin repeat-containing domain"/>
    <property type="match status" value="1"/>
</dbReference>
<evidence type="ECO:0000259" key="4">
    <source>
        <dbReference type="Pfam" id="PF22939"/>
    </source>
</evidence>
<dbReference type="SUPFAM" id="SSF48403">
    <property type="entry name" value="Ankyrin repeat"/>
    <property type="match status" value="1"/>
</dbReference>